<keyword evidence="3" id="KW-0472">Membrane</keyword>
<feature type="compositionally biased region" description="Basic and acidic residues" evidence="2">
    <location>
        <begin position="443"/>
        <end position="472"/>
    </location>
</feature>
<evidence type="ECO:0000313" key="5">
    <source>
        <dbReference type="Proteomes" id="UP000626109"/>
    </source>
</evidence>
<gene>
    <name evidence="4" type="ORF">PGLA2088_LOCUS19794</name>
</gene>
<name>A0A813JG20_POLGL</name>
<evidence type="ECO:0000256" key="2">
    <source>
        <dbReference type="SAM" id="MobiDB-lite"/>
    </source>
</evidence>
<evidence type="ECO:0000256" key="3">
    <source>
        <dbReference type="SAM" id="Phobius"/>
    </source>
</evidence>
<dbReference type="EMBL" id="CAJNNW010025221">
    <property type="protein sequence ID" value="CAE8676279.1"/>
    <property type="molecule type" value="Genomic_DNA"/>
</dbReference>
<organism evidence="4 5">
    <name type="scientific">Polarella glacialis</name>
    <name type="common">Dinoflagellate</name>
    <dbReference type="NCBI Taxonomy" id="89957"/>
    <lineage>
        <taxon>Eukaryota</taxon>
        <taxon>Sar</taxon>
        <taxon>Alveolata</taxon>
        <taxon>Dinophyceae</taxon>
        <taxon>Suessiales</taxon>
        <taxon>Suessiaceae</taxon>
        <taxon>Polarella</taxon>
    </lineage>
</organism>
<protein>
    <submittedName>
        <fullName evidence="4">Uncharacterized protein</fullName>
    </submittedName>
</protein>
<proteinExistence type="predicted"/>
<keyword evidence="3" id="KW-0812">Transmembrane</keyword>
<dbReference type="AlphaFoldDB" id="A0A813JG20"/>
<keyword evidence="1" id="KW-0175">Coiled coil</keyword>
<feature type="compositionally biased region" description="Polar residues" evidence="2">
    <location>
        <begin position="473"/>
        <end position="483"/>
    </location>
</feature>
<reference evidence="4" key="1">
    <citation type="submission" date="2021-02" db="EMBL/GenBank/DDBJ databases">
        <authorList>
            <person name="Dougan E. K."/>
            <person name="Rhodes N."/>
            <person name="Thang M."/>
            <person name="Chan C."/>
        </authorList>
    </citation>
    <scope>NUCLEOTIDE SEQUENCE</scope>
</reference>
<feature type="region of interest" description="Disordered" evidence="2">
    <location>
        <begin position="443"/>
        <end position="520"/>
    </location>
</feature>
<feature type="coiled-coil region" evidence="1">
    <location>
        <begin position="571"/>
        <end position="672"/>
    </location>
</feature>
<feature type="compositionally biased region" description="Basic and acidic residues" evidence="2">
    <location>
        <begin position="484"/>
        <end position="520"/>
    </location>
</feature>
<feature type="transmembrane region" description="Helical" evidence="3">
    <location>
        <begin position="850"/>
        <end position="871"/>
    </location>
</feature>
<keyword evidence="3" id="KW-1133">Transmembrane helix</keyword>
<comment type="caution">
    <text evidence="4">The sequence shown here is derived from an EMBL/GenBank/DDBJ whole genome shotgun (WGS) entry which is preliminary data.</text>
</comment>
<accession>A0A813JG20</accession>
<evidence type="ECO:0000313" key="4">
    <source>
        <dbReference type="EMBL" id="CAE8676279.1"/>
    </source>
</evidence>
<dbReference type="Proteomes" id="UP000626109">
    <property type="component" value="Unassembled WGS sequence"/>
</dbReference>
<feature type="coiled-coil region" evidence="1">
    <location>
        <begin position="698"/>
        <end position="810"/>
    </location>
</feature>
<evidence type="ECO:0000256" key="1">
    <source>
        <dbReference type="SAM" id="Coils"/>
    </source>
</evidence>
<sequence length="873" mass="99350">MSRPRTRRLEESVMRNDDLLEKVSELDGEATGSIGTAHSMPLQPEWYGAHSLIPGIFLGKFILSWFSWAPSKTHNLSCDAPRLAVVQAEELRTQIEAKTAECEKLRDVQRLNPPWDSQLQGKSHCLEHPDLTSELESARIELATKEASWKEELVSFEADKARIIELELGQAVPVFLGNQEKLRKEVEDERLRHEDSKAANEREVAGKSIEMRRRVKDQLAIPSDSTVSEHVACDSSDAVFVGLFFLFCELEEQLEETQVGLSAAKTKEVEEAKSQADTEIQRVTALLEVSDLERELADSRAVLEDAQRELGERSAASASVQALSQESAFANEAVARDEALSTLEALKEFLDRANSQAASLDGRLTGQRMLFEETSEALSRSEATEQQMSLELAEKVRELASEHELARSALERAQEQAAREVREREERHASTLQSEEVCMQRQMRAEVDAASRETSEAKEEQQRLQARLDRSLESISQAQSQHEQQLEGHRGSTTELRTRLSEAEERTTSEEREVERLGRAAEATKLEAERVTMAHKLEVERLQAMLEADSQSRSSAEQIATSKLEEKDTLLEYRESSLQRAQAELEDARKRISDFEETVSKMKHGVELKASHLSVRNAELEGELRRRNEHIQEVEGRLDAQRQYLEQLNSTLSEAQVDRESLKDAKGTLEAQLHLEQSHKDAVATSLATAQEDSSLRINELEERAARESEAHRAALAEVKVSLSEELRQGSACSASMEEELRSMRERCEILLRQKADLQQQVGEKQELQTSFEAQLQEQRAEQERLKLELEQLGRGRQQLEDERDRTLKERRDRDSQIKLLKDQVADVETHRGQQCDGFDSKVKQLDDPWICLGLFVIFYFWFCCCLLWFICF</sequence>